<dbReference type="AlphaFoldDB" id="A0A517XV42"/>
<proteinExistence type="predicted"/>
<protein>
    <submittedName>
        <fullName evidence="2">Uncharacterized protein</fullName>
    </submittedName>
</protein>
<dbReference type="KEGG" id="uli:ETAA1_33160"/>
<reference evidence="2 3" key="1">
    <citation type="submission" date="2019-02" db="EMBL/GenBank/DDBJ databases">
        <title>Deep-cultivation of Planctomycetes and their phenomic and genomic characterization uncovers novel biology.</title>
        <authorList>
            <person name="Wiegand S."/>
            <person name="Jogler M."/>
            <person name="Boedeker C."/>
            <person name="Pinto D."/>
            <person name="Vollmers J."/>
            <person name="Rivas-Marin E."/>
            <person name="Kohn T."/>
            <person name="Peeters S.H."/>
            <person name="Heuer A."/>
            <person name="Rast P."/>
            <person name="Oberbeckmann S."/>
            <person name="Bunk B."/>
            <person name="Jeske O."/>
            <person name="Meyerdierks A."/>
            <person name="Storesund J.E."/>
            <person name="Kallscheuer N."/>
            <person name="Luecker S."/>
            <person name="Lage O.M."/>
            <person name="Pohl T."/>
            <person name="Merkel B.J."/>
            <person name="Hornburger P."/>
            <person name="Mueller R.-W."/>
            <person name="Bruemmer F."/>
            <person name="Labrenz M."/>
            <person name="Spormann A.M."/>
            <person name="Op den Camp H."/>
            <person name="Overmann J."/>
            <person name="Amann R."/>
            <person name="Jetten M.S.M."/>
            <person name="Mascher T."/>
            <person name="Medema M.H."/>
            <person name="Devos D.P."/>
            <person name="Kaster A.-K."/>
            <person name="Ovreas L."/>
            <person name="Rohde M."/>
            <person name="Galperin M.Y."/>
            <person name="Jogler C."/>
        </authorList>
    </citation>
    <scope>NUCLEOTIDE SEQUENCE [LARGE SCALE GENOMIC DNA]</scope>
    <source>
        <strain evidence="2 3">ETA_A1</strain>
    </source>
</reference>
<evidence type="ECO:0000256" key="1">
    <source>
        <dbReference type="SAM" id="MobiDB-lite"/>
    </source>
</evidence>
<dbReference type="Proteomes" id="UP000319576">
    <property type="component" value="Chromosome"/>
</dbReference>
<organism evidence="2 3">
    <name type="scientific">Urbifossiella limnaea</name>
    <dbReference type="NCBI Taxonomy" id="2528023"/>
    <lineage>
        <taxon>Bacteria</taxon>
        <taxon>Pseudomonadati</taxon>
        <taxon>Planctomycetota</taxon>
        <taxon>Planctomycetia</taxon>
        <taxon>Gemmatales</taxon>
        <taxon>Gemmataceae</taxon>
        <taxon>Urbifossiella</taxon>
    </lineage>
</organism>
<feature type="compositionally biased region" description="Basic and acidic residues" evidence="1">
    <location>
        <begin position="53"/>
        <end position="69"/>
    </location>
</feature>
<name>A0A517XV42_9BACT</name>
<dbReference type="RefSeq" id="WP_145240228.1">
    <property type="nucleotide sequence ID" value="NZ_CP036273.1"/>
</dbReference>
<accession>A0A517XV42</accession>
<dbReference type="EMBL" id="CP036273">
    <property type="protein sequence ID" value="QDU21349.1"/>
    <property type="molecule type" value="Genomic_DNA"/>
</dbReference>
<sequence length="141" mass="14803">MRALTAIVAAILSVTTGGPLRCPCQLADLLRPAAPAAVCDNAPVCRSCPCHRHAEPDDPQPRSPDRVPERVPCPHGPALDITPPPAGEYGVGNDTPSDEGIAFCEDVAVRVAVIGDATPTALKLAQTPPVDHIRYSHAFRC</sequence>
<evidence type="ECO:0000313" key="2">
    <source>
        <dbReference type="EMBL" id="QDU21349.1"/>
    </source>
</evidence>
<keyword evidence="3" id="KW-1185">Reference proteome</keyword>
<evidence type="ECO:0000313" key="3">
    <source>
        <dbReference type="Proteomes" id="UP000319576"/>
    </source>
</evidence>
<feature type="region of interest" description="Disordered" evidence="1">
    <location>
        <begin position="53"/>
        <end position="92"/>
    </location>
</feature>
<gene>
    <name evidence="2" type="ORF">ETAA1_33160</name>
</gene>